<reference evidence="2" key="1">
    <citation type="submission" date="2020-07" db="EMBL/GenBank/DDBJ databases">
        <title>Genomic analysis of a strain of Sedimentibacter Hydroxybenzoicus DSM7310.</title>
        <authorList>
            <person name="Ma S."/>
        </authorList>
    </citation>
    <scope>NUCLEOTIDE SEQUENCE</scope>
    <source>
        <strain evidence="2">DSM 7310</strain>
    </source>
</reference>
<protein>
    <submittedName>
        <fullName evidence="2">Uncharacterized protein</fullName>
    </submittedName>
</protein>
<keyword evidence="3" id="KW-1185">Reference proteome</keyword>
<organism evidence="2 3">
    <name type="scientific">Sedimentibacter hydroxybenzoicus DSM 7310</name>
    <dbReference type="NCBI Taxonomy" id="1123245"/>
    <lineage>
        <taxon>Bacteria</taxon>
        <taxon>Bacillati</taxon>
        <taxon>Bacillota</taxon>
        <taxon>Tissierellia</taxon>
        <taxon>Sedimentibacter</taxon>
    </lineage>
</organism>
<name>A0A974BN23_SEDHY</name>
<accession>A0A974BN23</accession>
<dbReference type="EMBL" id="JACBNQ010000025">
    <property type="protein sequence ID" value="NYB75650.1"/>
    <property type="molecule type" value="Genomic_DNA"/>
</dbReference>
<dbReference type="AlphaFoldDB" id="A0A974BN23"/>
<evidence type="ECO:0000313" key="3">
    <source>
        <dbReference type="Proteomes" id="UP000611629"/>
    </source>
</evidence>
<dbReference type="RefSeq" id="WP_179239369.1">
    <property type="nucleotide sequence ID" value="NZ_JACBNQ010000025.1"/>
</dbReference>
<proteinExistence type="predicted"/>
<gene>
    <name evidence="2" type="ORF">HZF24_15995</name>
</gene>
<keyword evidence="1" id="KW-0732">Signal</keyword>
<feature type="signal peptide" evidence="1">
    <location>
        <begin position="1"/>
        <end position="21"/>
    </location>
</feature>
<evidence type="ECO:0000313" key="2">
    <source>
        <dbReference type="EMBL" id="NYB75650.1"/>
    </source>
</evidence>
<sequence>MRKIVSFILIFSMMFSFSASAYAENRKNSLVTVEKETHEDVIRIIEQDSRYLDYEKLTTIAGDNLIESKDGMLQIQISDIKKYSEDAGVSKSFAEIYLREANKVLKHVQDQGFTVDKHGNIIDPYKVNRENDITITAIGVDEEGTIEIDPFHDRTFFGRVKTEKMLDNLSVQAWVFTGISLGTAFKWTHLSFIAALCAAATAIEAAEITSAFRQSDYKGVRHDHWRIPASPDIEEWNPWHRQ</sequence>
<evidence type="ECO:0000256" key="1">
    <source>
        <dbReference type="SAM" id="SignalP"/>
    </source>
</evidence>
<feature type="chain" id="PRO_5038971264" evidence="1">
    <location>
        <begin position="22"/>
        <end position="242"/>
    </location>
</feature>
<dbReference type="Proteomes" id="UP000611629">
    <property type="component" value="Unassembled WGS sequence"/>
</dbReference>
<comment type="caution">
    <text evidence="2">The sequence shown here is derived from an EMBL/GenBank/DDBJ whole genome shotgun (WGS) entry which is preliminary data.</text>
</comment>